<protein>
    <submittedName>
        <fullName evidence="1">Uncharacterized protein</fullName>
    </submittedName>
</protein>
<proteinExistence type="predicted"/>
<reference evidence="1" key="1">
    <citation type="submission" date="2021-05" db="EMBL/GenBank/DDBJ databases">
        <title>Comparative genomics of three Colletotrichum scovillei strains and genetic complementation revealed genes involved fungal growth and virulence on chili pepper.</title>
        <authorList>
            <person name="Hsieh D.-K."/>
            <person name="Chuang S.-C."/>
            <person name="Chen C.-Y."/>
            <person name="Chao Y.-T."/>
            <person name="Lu M.-Y.J."/>
            <person name="Lee M.-H."/>
            <person name="Shih M.-C."/>
        </authorList>
    </citation>
    <scope>NUCLEOTIDE SEQUENCE</scope>
    <source>
        <strain evidence="1">Coll-153</strain>
    </source>
</reference>
<evidence type="ECO:0000313" key="1">
    <source>
        <dbReference type="EMBL" id="KAG7058272.1"/>
    </source>
</evidence>
<dbReference type="Proteomes" id="UP000699042">
    <property type="component" value="Unassembled WGS sequence"/>
</dbReference>
<dbReference type="EMBL" id="JAESDN010000001">
    <property type="protein sequence ID" value="KAG7058272.1"/>
    <property type="molecule type" value="Genomic_DNA"/>
</dbReference>
<comment type="caution">
    <text evidence="1">The sequence shown here is derived from an EMBL/GenBank/DDBJ whole genome shotgun (WGS) entry which is preliminary data.</text>
</comment>
<sequence>MTIAAISMAMAKYIDDLEELCSWAVSLSYHHREGSQNEAQGQFDGVAGRDLLMVGIAPNRAAYLFLASIKFSDVEACRRFKLLKVEIEVVEIFQAGAPFSHVDHELFRVVFWGGNL</sequence>
<gene>
    <name evidence="1" type="ORF">JMJ77_005649</name>
</gene>
<accession>A0A9P7UIX7</accession>
<dbReference type="AlphaFoldDB" id="A0A9P7UIX7"/>
<organism evidence="1 2">
    <name type="scientific">Colletotrichum scovillei</name>
    <dbReference type="NCBI Taxonomy" id="1209932"/>
    <lineage>
        <taxon>Eukaryota</taxon>
        <taxon>Fungi</taxon>
        <taxon>Dikarya</taxon>
        <taxon>Ascomycota</taxon>
        <taxon>Pezizomycotina</taxon>
        <taxon>Sordariomycetes</taxon>
        <taxon>Hypocreomycetidae</taxon>
        <taxon>Glomerellales</taxon>
        <taxon>Glomerellaceae</taxon>
        <taxon>Colletotrichum</taxon>
        <taxon>Colletotrichum acutatum species complex</taxon>
    </lineage>
</organism>
<evidence type="ECO:0000313" key="2">
    <source>
        <dbReference type="Proteomes" id="UP000699042"/>
    </source>
</evidence>
<keyword evidence="2" id="KW-1185">Reference proteome</keyword>
<name>A0A9P7UIX7_9PEZI</name>